<organism evidence="3 4">
    <name type="scientific">Athelia psychrophila</name>
    <dbReference type="NCBI Taxonomy" id="1759441"/>
    <lineage>
        <taxon>Eukaryota</taxon>
        <taxon>Fungi</taxon>
        <taxon>Dikarya</taxon>
        <taxon>Basidiomycota</taxon>
        <taxon>Agaricomycotina</taxon>
        <taxon>Agaricomycetes</taxon>
        <taxon>Agaricomycetidae</taxon>
        <taxon>Atheliales</taxon>
        <taxon>Atheliaceae</taxon>
        <taxon>Athelia</taxon>
    </lineage>
</organism>
<evidence type="ECO:0000313" key="3">
    <source>
        <dbReference type="EMBL" id="KZP19536.1"/>
    </source>
</evidence>
<feature type="domain" description="CRA" evidence="2">
    <location>
        <begin position="205"/>
        <end position="305"/>
    </location>
</feature>
<evidence type="ECO:0000313" key="4">
    <source>
        <dbReference type="Proteomes" id="UP000076532"/>
    </source>
</evidence>
<dbReference type="SMART" id="SM00757">
    <property type="entry name" value="CRA"/>
    <property type="match status" value="1"/>
</dbReference>
<feature type="compositionally biased region" description="Low complexity" evidence="1">
    <location>
        <begin position="129"/>
        <end position="144"/>
    </location>
</feature>
<dbReference type="Pfam" id="PF10607">
    <property type="entry name" value="CTLH"/>
    <property type="match status" value="1"/>
</dbReference>
<accession>A0A166I7J3</accession>
<proteinExistence type="predicted"/>
<dbReference type="OrthoDB" id="8048523at2759"/>
<name>A0A166I7J3_9AGAM</name>
<sequence>MASHNAGKQAANLQLVMNSTPDQFRNVILDYLCQNCNTKTARAFARDSAVRHLDADGDEIHPDGAHAAAAARLDETLRLAEIRQQIRTHILSGRVDEATALLNAHFPSVLGEVPSTPTARPPLPPLPQHPSSSPSPARAAYVAPTTSDPAHLSLNLRVLAFSEAARTVPLAYPPHPHPQPPPAQPHTALFPKKSQVHEHDDPEAKQTELLVRAQKLYAAANALENPAARARYLAELAQVGGLLAYTHPENSPMAKYLSQERRAAVAEQINSAVLRWTGRPAVSTLELYTRHTTVLWGYLSHDPQFRPPGKRPAGLMLPPAGPEQHDTTPPSKGSADKDMVEAIPPFDFPVFLDSKT</sequence>
<keyword evidence="4" id="KW-1185">Reference proteome</keyword>
<dbReference type="Proteomes" id="UP000076532">
    <property type="component" value="Unassembled WGS sequence"/>
</dbReference>
<feature type="region of interest" description="Disordered" evidence="1">
    <location>
        <begin position="110"/>
        <end position="144"/>
    </location>
</feature>
<dbReference type="InterPro" id="IPR050618">
    <property type="entry name" value="Ubq-SigPath_Reg"/>
</dbReference>
<dbReference type="PANTHER" id="PTHR12864">
    <property type="entry name" value="RAN BINDING PROTEIN 9-RELATED"/>
    <property type="match status" value="1"/>
</dbReference>
<gene>
    <name evidence="3" type="ORF">FIBSPDRAFT_955413</name>
</gene>
<evidence type="ECO:0000256" key="1">
    <source>
        <dbReference type="SAM" id="MobiDB-lite"/>
    </source>
</evidence>
<dbReference type="InterPro" id="IPR024964">
    <property type="entry name" value="CTLH/CRA"/>
</dbReference>
<dbReference type="InterPro" id="IPR013144">
    <property type="entry name" value="CRA_dom"/>
</dbReference>
<protein>
    <recommendedName>
        <fullName evidence="2">CRA domain-containing protein</fullName>
    </recommendedName>
</protein>
<feature type="compositionally biased region" description="Pro residues" evidence="1">
    <location>
        <begin position="119"/>
        <end position="128"/>
    </location>
</feature>
<reference evidence="3 4" key="1">
    <citation type="journal article" date="2016" name="Mol. Biol. Evol.">
        <title>Comparative Genomics of Early-Diverging Mushroom-Forming Fungi Provides Insights into the Origins of Lignocellulose Decay Capabilities.</title>
        <authorList>
            <person name="Nagy L.G."/>
            <person name="Riley R."/>
            <person name="Tritt A."/>
            <person name="Adam C."/>
            <person name="Daum C."/>
            <person name="Floudas D."/>
            <person name="Sun H."/>
            <person name="Yadav J.S."/>
            <person name="Pangilinan J."/>
            <person name="Larsson K.H."/>
            <person name="Matsuura K."/>
            <person name="Barry K."/>
            <person name="Labutti K."/>
            <person name="Kuo R."/>
            <person name="Ohm R.A."/>
            <person name="Bhattacharya S.S."/>
            <person name="Shirouzu T."/>
            <person name="Yoshinaga Y."/>
            <person name="Martin F.M."/>
            <person name="Grigoriev I.V."/>
            <person name="Hibbett D.S."/>
        </authorList>
    </citation>
    <scope>NUCLEOTIDE SEQUENCE [LARGE SCALE GENOMIC DNA]</scope>
    <source>
        <strain evidence="3 4">CBS 109695</strain>
    </source>
</reference>
<dbReference type="STRING" id="436010.A0A166I7J3"/>
<dbReference type="EMBL" id="KV417563">
    <property type="protein sequence ID" value="KZP19536.1"/>
    <property type="molecule type" value="Genomic_DNA"/>
</dbReference>
<dbReference type="AlphaFoldDB" id="A0A166I7J3"/>
<feature type="region of interest" description="Disordered" evidence="1">
    <location>
        <begin position="307"/>
        <end position="339"/>
    </location>
</feature>
<evidence type="ECO:0000259" key="2">
    <source>
        <dbReference type="SMART" id="SM00757"/>
    </source>
</evidence>